<sequence>MNTWENDAELFGRAGNKAFLAMLAARCVEEKASGERTDLVKNDKAKTSATQFAKTAGKATNTVKNYIATWDLLADAGHVPSRDELAPGADVHLPAAKVWTEFYRKANPPKPKTGKPDDVTLEQAEAELAADPTVRLLPVPQSRHVATYTLRMINATEDVADRFPDPVANALTRLAQDLEDLADPAQTNRAYLRSMDAVTELVTALGTLR</sequence>
<evidence type="ECO:0000313" key="2">
    <source>
        <dbReference type="Proteomes" id="UP001499863"/>
    </source>
</evidence>
<dbReference type="EMBL" id="BAAAKJ010000257">
    <property type="protein sequence ID" value="GAA1403310.1"/>
    <property type="molecule type" value="Genomic_DNA"/>
</dbReference>
<gene>
    <name evidence="1" type="ORF">GCM10009639_47960</name>
</gene>
<comment type="caution">
    <text evidence="1">The sequence shown here is derived from an EMBL/GenBank/DDBJ whole genome shotgun (WGS) entry which is preliminary data.</text>
</comment>
<evidence type="ECO:0000313" key="1">
    <source>
        <dbReference type="EMBL" id="GAA1403310.1"/>
    </source>
</evidence>
<name>A0ABN1YBL0_9ACTN</name>
<dbReference type="Proteomes" id="UP001499863">
    <property type="component" value="Unassembled WGS sequence"/>
</dbReference>
<protein>
    <submittedName>
        <fullName evidence="1">Uncharacterized protein</fullName>
    </submittedName>
</protein>
<reference evidence="1 2" key="1">
    <citation type="journal article" date="2019" name="Int. J. Syst. Evol. Microbiol.">
        <title>The Global Catalogue of Microorganisms (GCM) 10K type strain sequencing project: providing services to taxonomists for standard genome sequencing and annotation.</title>
        <authorList>
            <consortium name="The Broad Institute Genomics Platform"/>
            <consortium name="The Broad Institute Genome Sequencing Center for Infectious Disease"/>
            <person name="Wu L."/>
            <person name="Ma J."/>
        </authorList>
    </citation>
    <scope>NUCLEOTIDE SEQUENCE [LARGE SCALE GENOMIC DNA]</scope>
    <source>
        <strain evidence="1 2">JCM 12393</strain>
    </source>
</reference>
<dbReference type="RefSeq" id="WP_344339151.1">
    <property type="nucleotide sequence ID" value="NZ_BAAAKJ010000257.1"/>
</dbReference>
<organism evidence="1 2">
    <name type="scientific">Kitasatospora putterlickiae</name>
    <dbReference type="NCBI Taxonomy" id="221725"/>
    <lineage>
        <taxon>Bacteria</taxon>
        <taxon>Bacillati</taxon>
        <taxon>Actinomycetota</taxon>
        <taxon>Actinomycetes</taxon>
        <taxon>Kitasatosporales</taxon>
        <taxon>Streptomycetaceae</taxon>
        <taxon>Kitasatospora</taxon>
    </lineage>
</organism>
<keyword evidence="2" id="KW-1185">Reference proteome</keyword>
<proteinExistence type="predicted"/>
<accession>A0ABN1YBL0</accession>